<comment type="caution">
    <text evidence="1">The sequence shown here is derived from an EMBL/GenBank/DDBJ whole genome shotgun (WGS) entry which is preliminary data.</text>
</comment>
<dbReference type="Proteomes" id="UP001054945">
    <property type="component" value="Unassembled WGS sequence"/>
</dbReference>
<protein>
    <submittedName>
        <fullName evidence="1">Uncharacterized protein</fullName>
    </submittedName>
</protein>
<organism evidence="1 2">
    <name type="scientific">Caerostris extrusa</name>
    <name type="common">Bark spider</name>
    <name type="synonym">Caerostris bankana</name>
    <dbReference type="NCBI Taxonomy" id="172846"/>
    <lineage>
        <taxon>Eukaryota</taxon>
        <taxon>Metazoa</taxon>
        <taxon>Ecdysozoa</taxon>
        <taxon>Arthropoda</taxon>
        <taxon>Chelicerata</taxon>
        <taxon>Arachnida</taxon>
        <taxon>Araneae</taxon>
        <taxon>Araneomorphae</taxon>
        <taxon>Entelegynae</taxon>
        <taxon>Araneoidea</taxon>
        <taxon>Araneidae</taxon>
        <taxon>Caerostris</taxon>
    </lineage>
</organism>
<dbReference type="Gene3D" id="4.10.60.10">
    <property type="entry name" value="Zinc finger, CCHC-type"/>
    <property type="match status" value="1"/>
</dbReference>
<reference evidence="1 2" key="1">
    <citation type="submission" date="2021-06" db="EMBL/GenBank/DDBJ databases">
        <title>Caerostris extrusa draft genome.</title>
        <authorList>
            <person name="Kono N."/>
            <person name="Arakawa K."/>
        </authorList>
    </citation>
    <scope>NUCLEOTIDE SEQUENCE [LARGE SCALE GENOMIC DNA]</scope>
</reference>
<gene>
    <name evidence="1" type="ORF">CEXT_33231</name>
</gene>
<proteinExistence type="predicted"/>
<dbReference type="EMBL" id="BPLR01000201">
    <property type="protein sequence ID" value="GIY92848.1"/>
    <property type="molecule type" value="Genomic_DNA"/>
</dbReference>
<dbReference type="AlphaFoldDB" id="A0AAV4XDV3"/>
<evidence type="ECO:0000313" key="1">
    <source>
        <dbReference type="EMBL" id="GIY92848.1"/>
    </source>
</evidence>
<sequence>MDRHLTPNHARPVAIIYFMRNAFRNGYSQNTTFALFVCQARIYWKGLRKRGSIDISEIETNSPEIYSLKKPIHTAAGLFAASQISINCAFCNEKNHESKNCKLALNLDLQEKTTLLAKKKCCYRCFKTGHMFSRQKLSQKLESLLNLFPITDENYPLAIESLTERYGRKEQSATNVMKEGMFDLREWESSAISASSESTRSPVLGLIWEKNLDTLEIDSESLEFDKKDN</sequence>
<evidence type="ECO:0000313" key="2">
    <source>
        <dbReference type="Proteomes" id="UP001054945"/>
    </source>
</evidence>
<name>A0AAV4XDV3_CAEEX</name>
<keyword evidence="2" id="KW-1185">Reference proteome</keyword>
<accession>A0AAV4XDV3</accession>